<accession>A0ABP9ZG91</accession>
<keyword evidence="1" id="KW-0732">Signal</keyword>
<evidence type="ECO:0000256" key="1">
    <source>
        <dbReference type="SAM" id="SignalP"/>
    </source>
</evidence>
<organism evidence="2 3">
    <name type="scientific">Apilactobacillus apinorum</name>
    <dbReference type="NCBI Taxonomy" id="1218495"/>
    <lineage>
        <taxon>Bacteria</taxon>
        <taxon>Bacillati</taxon>
        <taxon>Bacillota</taxon>
        <taxon>Bacilli</taxon>
        <taxon>Lactobacillales</taxon>
        <taxon>Lactobacillaceae</taxon>
        <taxon>Apilactobacillus</taxon>
    </lineage>
</organism>
<gene>
    <name evidence="2" type="ORF">AP20H10_01780</name>
</gene>
<comment type="caution">
    <text evidence="2">The sequence shown here is derived from an EMBL/GenBank/DDBJ whole genome shotgun (WGS) entry which is preliminary data.</text>
</comment>
<evidence type="ECO:0000313" key="2">
    <source>
        <dbReference type="EMBL" id="GAA6113815.1"/>
    </source>
</evidence>
<evidence type="ECO:0008006" key="4">
    <source>
        <dbReference type="Google" id="ProtNLM"/>
    </source>
</evidence>
<dbReference type="EMBL" id="BAABVV010000018">
    <property type="protein sequence ID" value="GAA6113815.1"/>
    <property type="molecule type" value="Genomic_DNA"/>
</dbReference>
<feature type="signal peptide" evidence="1">
    <location>
        <begin position="1"/>
        <end position="24"/>
    </location>
</feature>
<dbReference type="RefSeq" id="WP_353317308.1">
    <property type="nucleotide sequence ID" value="NZ_BAABVV010000018.1"/>
</dbReference>
<protein>
    <recommendedName>
        <fullName evidence="4">S-layer protein</fullName>
    </recommendedName>
</protein>
<sequence length="515" mass="54007">MQSSLKKSLYLGLAALTFASVAGASVSATSTNANAAKHAAKKVAKKVTYKTTDSKLDQSVVYVSTGKNAVYSKPGTVKGAKVVASKATMASLANTKSVSAQFMAYQEATTSKGAKYLKVVSFDKKIRGYVYVGGVQKAQGTASAKASYNFTNANNLYLKTPRVFDKAYGSEFGAKLVKFDSNVVYKNTKFTADDAVTNANGDVYFHVTANTINSTNPNALVAFSGWVNAKNLTTTPDEAYSDKAVTVNYINAANGSTVYTKVVPINTAYNANVNGSSSANAWSGETIRAAVEQGLGTYTAANGNTPASFTVASGSNYDANLASYYAASNYNNYSVTTKGASLNVYVSKNDAQSTPVAFNFSTESVNANTGAVSADQTSKISKSANVFMSDKATKLSDYKFDTVAAGLNGISSDNFSYNKVVNNLFADGKAFNTIFVKNDDGSFTTYKFDANATRAANSTLVNTITGADVTGVNFSAVSTFNVVYVQQATQATATSVVTLAGTTTNSNVKSITINN</sequence>
<reference evidence="2 3" key="1">
    <citation type="submission" date="2024-03" db="EMBL/GenBank/DDBJ databases">
        <title>Inconsistent identification of Apilactobacillus kunkeei-related strains obtained by well-developed overall genome related indices.</title>
        <authorList>
            <person name="Maeno S."/>
            <person name="Endo A."/>
        </authorList>
    </citation>
    <scope>NUCLEOTIDE SEQUENCE [LARGE SCALE GENOMIC DNA]</scope>
    <source>
        <strain evidence="2 3">20H-10</strain>
    </source>
</reference>
<evidence type="ECO:0000313" key="3">
    <source>
        <dbReference type="Proteomes" id="UP001438112"/>
    </source>
</evidence>
<proteinExistence type="predicted"/>
<feature type="chain" id="PRO_5045078241" description="S-layer protein" evidence="1">
    <location>
        <begin position="25"/>
        <end position="515"/>
    </location>
</feature>
<name>A0ABP9ZG91_9LACO</name>
<keyword evidence="3" id="KW-1185">Reference proteome</keyword>
<dbReference type="Proteomes" id="UP001438112">
    <property type="component" value="Unassembled WGS sequence"/>
</dbReference>